<dbReference type="Proteomes" id="UP001340816">
    <property type="component" value="Chromosome"/>
</dbReference>
<reference evidence="1 2" key="1">
    <citation type="submission" date="2022-10" db="EMBL/GenBank/DDBJ databases">
        <title>The complete genomes of actinobacterial strains from the NBC collection.</title>
        <authorList>
            <person name="Joergensen T.S."/>
            <person name="Alvarez Arevalo M."/>
            <person name="Sterndorff E.B."/>
            <person name="Faurdal D."/>
            <person name="Vuksanovic O."/>
            <person name="Mourched A.-S."/>
            <person name="Charusanti P."/>
            <person name="Shaw S."/>
            <person name="Blin K."/>
            <person name="Weber T."/>
        </authorList>
    </citation>
    <scope>NUCLEOTIDE SEQUENCE [LARGE SCALE GENOMIC DNA]</scope>
    <source>
        <strain evidence="1 2">NBC 01752</strain>
    </source>
</reference>
<protein>
    <submittedName>
        <fullName evidence="1">Histidine phosphatase family protein</fullName>
    </submittedName>
</protein>
<dbReference type="InterPro" id="IPR029033">
    <property type="entry name" value="His_PPase_superfam"/>
</dbReference>
<dbReference type="SUPFAM" id="SSF53254">
    <property type="entry name" value="Phosphoglycerate mutase-like"/>
    <property type="match status" value="1"/>
</dbReference>
<dbReference type="RefSeq" id="WP_326731989.1">
    <property type="nucleotide sequence ID" value="NZ_CP108134.1"/>
</dbReference>
<proteinExistence type="predicted"/>
<keyword evidence="2" id="KW-1185">Reference proteome</keyword>
<evidence type="ECO:0000313" key="2">
    <source>
        <dbReference type="Proteomes" id="UP001340816"/>
    </source>
</evidence>
<gene>
    <name evidence="1" type="ORF">OHB35_46675</name>
</gene>
<dbReference type="Gene3D" id="3.40.50.1240">
    <property type="entry name" value="Phosphoglycerate mutase-like"/>
    <property type="match status" value="1"/>
</dbReference>
<dbReference type="InterPro" id="IPR013078">
    <property type="entry name" value="His_Pase_superF_clade-1"/>
</dbReference>
<sequence length="210" mass="21225">MTSRVMLISPAMSAALREARFDDGCPLDPAGLRLAEAAAGSLPAADQVLVSPTVRCRETAAALGLDALAVTEPPELAGLDVGRWRGATLAEVSTGEPEAVGRWLADPSSAPHGGESVAGLCERVAKWLETVADPGSGAAGSGSDSAGGSGPGSVRIIAVVEPEIVRAGVVRALGAPESAFWRVDVPPLVATELSGRAGRWNVRVGTSLGE</sequence>
<evidence type="ECO:0000313" key="1">
    <source>
        <dbReference type="EMBL" id="WSD20130.1"/>
    </source>
</evidence>
<accession>A0ABZ1HND7</accession>
<dbReference type="EMBL" id="CP109135">
    <property type="protein sequence ID" value="WSD20130.1"/>
    <property type="molecule type" value="Genomic_DNA"/>
</dbReference>
<name>A0ABZ1HND7_STRPH</name>
<organism evidence="1 2">
    <name type="scientific">Streptomyces phaeochromogenes</name>
    <dbReference type="NCBI Taxonomy" id="1923"/>
    <lineage>
        <taxon>Bacteria</taxon>
        <taxon>Bacillati</taxon>
        <taxon>Actinomycetota</taxon>
        <taxon>Actinomycetes</taxon>
        <taxon>Kitasatosporales</taxon>
        <taxon>Streptomycetaceae</taxon>
        <taxon>Streptomyces</taxon>
        <taxon>Streptomyces phaeochromogenes group</taxon>
    </lineage>
</organism>
<dbReference type="Pfam" id="PF00300">
    <property type="entry name" value="His_Phos_1"/>
    <property type="match status" value="1"/>
</dbReference>